<dbReference type="InterPro" id="IPR036985">
    <property type="entry name" value="Transglutaminase-like_sf"/>
</dbReference>
<dbReference type="SUPFAM" id="SSF49309">
    <property type="entry name" value="Transglutaminase, two C-terminal domains"/>
    <property type="match status" value="2"/>
</dbReference>
<dbReference type="SMART" id="SM00460">
    <property type="entry name" value="TGc"/>
    <property type="match status" value="1"/>
</dbReference>
<dbReference type="GO" id="GO:0046872">
    <property type="term" value="F:metal ion binding"/>
    <property type="evidence" value="ECO:0007669"/>
    <property type="project" value="UniProtKB-KW"/>
</dbReference>
<organism evidence="5 6">
    <name type="scientific">Larinioides sclopetarius</name>
    <dbReference type="NCBI Taxonomy" id="280406"/>
    <lineage>
        <taxon>Eukaryota</taxon>
        <taxon>Metazoa</taxon>
        <taxon>Ecdysozoa</taxon>
        <taxon>Arthropoda</taxon>
        <taxon>Chelicerata</taxon>
        <taxon>Arachnida</taxon>
        <taxon>Araneae</taxon>
        <taxon>Araneomorphae</taxon>
        <taxon>Entelegynae</taxon>
        <taxon>Araneoidea</taxon>
        <taxon>Araneidae</taxon>
        <taxon>Larinioides</taxon>
    </lineage>
</organism>
<dbReference type="InterPro" id="IPR050779">
    <property type="entry name" value="Transglutaminase"/>
</dbReference>
<dbReference type="InterPro" id="IPR008958">
    <property type="entry name" value="Transglutaminase_C"/>
</dbReference>
<dbReference type="PANTHER" id="PTHR11590">
    <property type="entry name" value="PROTEIN-GLUTAMINE GAMMA-GLUTAMYLTRANSFERASE"/>
    <property type="match status" value="1"/>
</dbReference>
<dbReference type="InterPro" id="IPR002931">
    <property type="entry name" value="Transglutaminase-like"/>
</dbReference>
<dbReference type="AlphaFoldDB" id="A0AAV2B791"/>
<feature type="binding site" evidence="3">
    <location>
        <position position="525"/>
    </location>
    <ligand>
        <name>Ca(2+)</name>
        <dbReference type="ChEBI" id="CHEBI:29108"/>
    </ligand>
</feature>
<keyword evidence="3" id="KW-0479">Metal-binding</keyword>
<comment type="similarity">
    <text evidence="1">Belongs to the transglutaminase superfamily. Transglutaminase family.</text>
</comment>
<dbReference type="FunFam" id="3.90.260.10:FF:000002">
    <property type="entry name" value="Erythrocyte membrane protein band 4.2"/>
    <property type="match status" value="1"/>
</dbReference>
<feature type="binding site" evidence="3">
    <location>
        <position position="520"/>
    </location>
    <ligand>
        <name>Ca(2+)</name>
        <dbReference type="ChEBI" id="CHEBI:29108"/>
    </ligand>
</feature>
<dbReference type="InterPro" id="IPR014756">
    <property type="entry name" value="Ig_E-set"/>
</dbReference>
<dbReference type="PANTHER" id="PTHR11590:SF40">
    <property type="entry name" value="HEMOCYTE PROTEIN-GLUTAMINE GAMMA-GLUTAMYLTRANSFERASE-LIKE PROTEIN"/>
    <property type="match status" value="1"/>
</dbReference>
<dbReference type="SUPFAM" id="SSF54001">
    <property type="entry name" value="Cysteine proteinases"/>
    <property type="match status" value="1"/>
</dbReference>
<comment type="cofactor">
    <cofactor evidence="3">
        <name>Ca(2+)</name>
        <dbReference type="ChEBI" id="CHEBI:29108"/>
    </cofactor>
    <text evidence="3">Binds 1 Ca(2+) ion per subunit.</text>
</comment>
<dbReference type="InterPro" id="IPR036238">
    <property type="entry name" value="Transglutaminase_C_sf"/>
</dbReference>
<gene>
    <name evidence="5" type="ORF">LARSCL_LOCUS17382</name>
</gene>
<dbReference type="InterPro" id="IPR013783">
    <property type="entry name" value="Ig-like_fold"/>
</dbReference>
<evidence type="ECO:0000259" key="4">
    <source>
        <dbReference type="SMART" id="SM00460"/>
    </source>
</evidence>
<feature type="binding site" evidence="3">
    <location>
        <position position="463"/>
    </location>
    <ligand>
        <name>Ca(2+)</name>
        <dbReference type="ChEBI" id="CHEBI:29108"/>
    </ligand>
</feature>
<accession>A0AAV2B791</accession>
<dbReference type="PIRSF" id="PIRSF000459">
    <property type="entry name" value="TGM_EBP42"/>
    <property type="match status" value="1"/>
</dbReference>
<dbReference type="Proteomes" id="UP001497382">
    <property type="component" value="Unassembled WGS sequence"/>
</dbReference>
<dbReference type="Pfam" id="PF01841">
    <property type="entry name" value="Transglut_core"/>
    <property type="match status" value="1"/>
</dbReference>
<dbReference type="FunFam" id="2.60.40.10:FF:000090">
    <property type="entry name" value="Protein-glutamine gamma-glutamyltransferase 2"/>
    <property type="match status" value="1"/>
</dbReference>
<evidence type="ECO:0000313" key="6">
    <source>
        <dbReference type="Proteomes" id="UP001497382"/>
    </source>
</evidence>
<dbReference type="Gene3D" id="2.60.40.10">
    <property type="entry name" value="Immunoglobulins"/>
    <property type="match status" value="3"/>
</dbReference>
<keyword evidence="3" id="KW-0106">Calcium</keyword>
<protein>
    <recommendedName>
        <fullName evidence="4">Transglutaminase-like domain-containing protein</fullName>
    </recommendedName>
</protein>
<feature type="domain" description="Transglutaminase-like" evidence="4">
    <location>
        <begin position="333"/>
        <end position="426"/>
    </location>
</feature>
<feature type="binding site" evidence="3">
    <location>
        <position position="465"/>
    </location>
    <ligand>
        <name>Ca(2+)</name>
        <dbReference type="ChEBI" id="CHEBI:29108"/>
    </ligand>
</feature>
<dbReference type="InterPro" id="IPR023608">
    <property type="entry name" value="Transglutaminase_animal"/>
</dbReference>
<feature type="active site" evidence="2">
    <location>
        <position position="423"/>
    </location>
</feature>
<dbReference type="EMBL" id="CAXIEN010000296">
    <property type="protein sequence ID" value="CAL1291957.1"/>
    <property type="molecule type" value="Genomic_DNA"/>
</dbReference>
<evidence type="ECO:0000256" key="2">
    <source>
        <dbReference type="PIRSR" id="PIRSR000459-1"/>
    </source>
</evidence>
<evidence type="ECO:0000313" key="5">
    <source>
        <dbReference type="EMBL" id="CAL1291957.1"/>
    </source>
</evidence>
<dbReference type="Pfam" id="PF00927">
    <property type="entry name" value="Transglut_C"/>
    <property type="match status" value="2"/>
</dbReference>
<reference evidence="5 6" key="1">
    <citation type="submission" date="2024-04" db="EMBL/GenBank/DDBJ databases">
        <authorList>
            <person name="Rising A."/>
            <person name="Reimegard J."/>
            <person name="Sonavane S."/>
            <person name="Akerstrom W."/>
            <person name="Nylinder S."/>
            <person name="Hedman E."/>
            <person name="Kallberg Y."/>
        </authorList>
    </citation>
    <scope>NUCLEOTIDE SEQUENCE [LARGE SCALE GENOMIC DNA]</scope>
</reference>
<dbReference type="GO" id="GO:0003810">
    <property type="term" value="F:protein-glutamine gamma-glutamyltransferase activity"/>
    <property type="evidence" value="ECO:0007669"/>
    <property type="project" value="InterPro"/>
</dbReference>
<dbReference type="InterPro" id="IPR013808">
    <property type="entry name" value="Transglutaminase_AS"/>
</dbReference>
<feature type="active site" evidence="2">
    <location>
        <position position="400"/>
    </location>
</feature>
<keyword evidence="6" id="KW-1185">Reference proteome</keyword>
<proteinExistence type="inferred from homology"/>
<evidence type="ECO:0000256" key="1">
    <source>
        <dbReference type="ARBA" id="ARBA00005968"/>
    </source>
</evidence>
<dbReference type="Pfam" id="PF00868">
    <property type="entry name" value="Transglut_N"/>
    <property type="match status" value="1"/>
</dbReference>
<evidence type="ECO:0000256" key="3">
    <source>
        <dbReference type="PIRSR" id="PIRSR000459-2"/>
    </source>
</evidence>
<dbReference type="InterPro" id="IPR001102">
    <property type="entry name" value="Transglutaminase_N"/>
</dbReference>
<dbReference type="InterPro" id="IPR038765">
    <property type="entry name" value="Papain-like_cys_pep_sf"/>
</dbReference>
<dbReference type="PROSITE" id="PS00547">
    <property type="entry name" value="TRANSGLUTAMINASES"/>
    <property type="match status" value="1"/>
</dbReference>
<dbReference type="Gene3D" id="3.90.260.10">
    <property type="entry name" value="Transglutaminase-like"/>
    <property type="match status" value="1"/>
</dbReference>
<dbReference type="SUPFAM" id="SSF81296">
    <property type="entry name" value="E set domains"/>
    <property type="match status" value="1"/>
</dbReference>
<name>A0AAV2B791_9ARAC</name>
<dbReference type="FunFam" id="2.60.40.10:FF:000171">
    <property type="entry name" value="protein-glutamine gamma-glutamyltransferase 6"/>
    <property type="match status" value="1"/>
</dbReference>
<feature type="active site" evidence="2">
    <location>
        <position position="341"/>
    </location>
</feature>
<comment type="caution">
    <text evidence="5">The sequence shown here is derived from an EMBL/GenBank/DDBJ whole genome shotgun (WGS) entry which is preliminary data.</text>
</comment>
<sequence length="762" mass="86788">MSRSLSPRRHVEGYGRRNLRSVLPLEENVDYLNDILERFRRDALRRRREMRSIDEVDKSLPQPIEVNAVEFYCKDNARSHHTDSYDMLEGKDPSPVFRRGEYFYLGIRFNRPFDIHTDKVRLHLSFGPKQQVGKGTLVILPVMENKAFTLDSSKWDICMSRKERSIVTMQIQIPYIAVVGLWRMKILSHVKGNEANPKTFECKESIYILFNPWCKDDPVYMSDNKERQEYVLSDVGKIYMGSFKNPVGRPWVFGQFSDAVLPASVFLLEKSGLDYKSRANPVKIVRAISAMVNSNDDNGVLVGNWSGKYDDGTAPWSWTGSAAILEQFLSSGGKPVRYGQCWVFSGVCTTVCRALGIPCRSVTNFVSAHDTDDSLTVDKYFDADGNDLAEFNADSIWNFHVWNDCWMARPDLPAGYGGWQAIDATPQETSEGAFQAGPASLVAIRRGEISYLYDAPFVFAEVNADIVHWQIDEDSDFGWRKLKTNIYHVGRLVVTKRAGYDDERGNNDMEDISNEYKSKEGSMEERMSVLNAARRGGLTHIYDMPPPGKEDVMFDLLDIEKVQIGKPFQVIVKVENKSDETRTVTSVLSASSVHYTGIIARKVKRARGVFTLKPRQKEELGIEVTFDDYFDKLVDYAMLKIYAISTVKETQQTWAEEDDFQVEKPPLKIEIEGSLKVYRRLNVKVSFTNPLNRKLEDCAITIEGPGLAEPHRLHLKDVEPHGVMTHIETLVPRKVGPRKITAIFTSRQLIEVLGTKQIMIED</sequence>